<evidence type="ECO:0000313" key="2">
    <source>
        <dbReference type="Proteomes" id="UP000179113"/>
    </source>
</evidence>
<protein>
    <submittedName>
        <fullName evidence="1">Uncharacterized protein</fullName>
    </submittedName>
</protein>
<sequence length="403" mass="45249">MSSEFQQRDPAYEVPQDEPVPEWIINEALLINEAIDKGKVTTIRAEAARGEEGAIFENKEILEVMKNLVEPCFYIEYPPENLEGQDRGSALLKMFKSKFTDESGKEWEIGDYMADKNEAVSICMSTLDESTAEAIRYLNEKKVPVVAWVVVEDAEGYWTNKTNIKETTLKTDQILEWAKEHDIHLRAVGFDMEKPVNFLSNIAQANIVEMAKALIEYKKNVAEAAKNGDPQVMFDALLHRLNEEGVETEIYTFPRGMKGLLGGMEVTSPDNKRIIEMVYTNGIPTGLQGGAFKLLRSESAIPAFGIASGDETETPGRDFARISEANRTGQPLLEVEKGPIPKHLSEEELGILIDAWLDQEINIGDRTFKSREMYLFAMNNARVALMLSNALEAAFDKQKEKAK</sequence>
<proteinExistence type="predicted"/>
<dbReference type="Proteomes" id="UP000179113">
    <property type="component" value="Unassembled WGS sequence"/>
</dbReference>
<evidence type="ECO:0000313" key="1">
    <source>
        <dbReference type="EMBL" id="OGC68832.1"/>
    </source>
</evidence>
<reference evidence="1 2" key="1">
    <citation type="journal article" date="2016" name="Nat. Commun.">
        <title>Thousands of microbial genomes shed light on interconnected biogeochemical processes in an aquifer system.</title>
        <authorList>
            <person name="Anantharaman K."/>
            <person name="Brown C.T."/>
            <person name="Hug L.A."/>
            <person name="Sharon I."/>
            <person name="Castelle C.J."/>
            <person name="Probst A.J."/>
            <person name="Thomas B.C."/>
            <person name="Singh A."/>
            <person name="Wilkins M.J."/>
            <person name="Karaoz U."/>
            <person name="Brodie E.L."/>
            <person name="Williams K.H."/>
            <person name="Hubbard S.S."/>
            <person name="Banfield J.F."/>
        </authorList>
    </citation>
    <scope>NUCLEOTIDE SEQUENCE [LARGE SCALE GENOMIC DNA]</scope>
</reference>
<gene>
    <name evidence="1" type="ORF">A2415_02710</name>
</gene>
<name>A0A1F4WHD9_UNCKA</name>
<dbReference type="EMBL" id="MEWA01000031">
    <property type="protein sequence ID" value="OGC68832.1"/>
    <property type="molecule type" value="Genomic_DNA"/>
</dbReference>
<dbReference type="AlphaFoldDB" id="A0A1F4WHD9"/>
<comment type="caution">
    <text evidence="1">The sequence shown here is derived from an EMBL/GenBank/DDBJ whole genome shotgun (WGS) entry which is preliminary data.</text>
</comment>
<accession>A0A1F4WHD9</accession>
<organism evidence="1 2">
    <name type="scientific">candidate division WWE3 bacterium RIFOXYC1_FULL_39_7</name>
    <dbReference type="NCBI Taxonomy" id="1802643"/>
    <lineage>
        <taxon>Bacteria</taxon>
        <taxon>Katanobacteria</taxon>
    </lineage>
</organism>